<dbReference type="PROSITE" id="PS00149">
    <property type="entry name" value="SULFATASE_2"/>
    <property type="match status" value="1"/>
</dbReference>
<organism evidence="6 7">
    <name type="scientific">Ruania alkalisoli</name>
    <dbReference type="NCBI Taxonomy" id="2779775"/>
    <lineage>
        <taxon>Bacteria</taxon>
        <taxon>Bacillati</taxon>
        <taxon>Actinomycetota</taxon>
        <taxon>Actinomycetes</taxon>
        <taxon>Micrococcales</taxon>
        <taxon>Ruaniaceae</taxon>
        <taxon>Ruania</taxon>
    </lineage>
</organism>
<dbReference type="Pfam" id="PF00884">
    <property type="entry name" value="Sulfatase"/>
    <property type="match status" value="1"/>
</dbReference>
<evidence type="ECO:0000256" key="1">
    <source>
        <dbReference type="ARBA" id="ARBA00008779"/>
    </source>
</evidence>
<dbReference type="CDD" id="cd16025">
    <property type="entry name" value="PAS_like"/>
    <property type="match status" value="1"/>
</dbReference>
<dbReference type="GO" id="GO:0004065">
    <property type="term" value="F:arylsulfatase activity"/>
    <property type="evidence" value="ECO:0007669"/>
    <property type="project" value="TreeGrafter"/>
</dbReference>
<evidence type="ECO:0000259" key="5">
    <source>
        <dbReference type="Pfam" id="PF00884"/>
    </source>
</evidence>
<dbReference type="SUPFAM" id="SSF53649">
    <property type="entry name" value="Alkaline phosphatase-like"/>
    <property type="match status" value="1"/>
</dbReference>
<dbReference type="KEGG" id="halt:IM660_16165"/>
<keyword evidence="4" id="KW-0106">Calcium</keyword>
<keyword evidence="2" id="KW-0479">Metal-binding</keyword>
<dbReference type="PANTHER" id="PTHR42693:SF53">
    <property type="entry name" value="ENDO-4-O-SULFATASE"/>
    <property type="match status" value="1"/>
</dbReference>
<dbReference type="InterPro" id="IPR017850">
    <property type="entry name" value="Alkaline_phosphatase_core_sf"/>
</dbReference>
<dbReference type="PANTHER" id="PTHR42693">
    <property type="entry name" value="ARYLSULFATASE FAMILY MEMBER"/>
    <property type="match status" value="1"/>
</dbReference>
<dbReference type="AlphaFoldDB" id="A0A7M1STP2"/>
<dbReference type="Gene3D" id="3.30.1120.10">
    <property type="match status" value="1"/>
</dbReference>
<feature type="domain" description="Sulfatase N-terminal" evidence="5">
    <location>
        <begin position="10"/>
        <end position="420"/>
    </location>
</feature>
<dbReference type="InterPro" id="IPR000917">
    <property type="entry name" value="Sulfatase_N"/>
</dbReference>
<dbReference type="InterPro" id="IPR024607">
    <property type="entry name" value="Sulfatase_CS"/>
</dbReference>
<sequence>MKGERAMTRPDVLVILADDMGFSDIGCYGGEIETPVLDGLARRGTRFTQFYNSPRCSPTRASLLTGLHPHQVGIGILTGDERPRGYRGDLAEECHTIAELLRDAGYGTYLSGKWHLSDDMVDPKPSWPNSRGFERTFGTIEGAGSFFDPVSLHRDGSPVDEAQAEDFYYTDAIGAAGAQFVAEHVRDRAEDPMFLYLPFTAPHWPLHAREEEIARYRGRFDAGWDDLREQRRQRMISEGILDESWSLSERDPDVPAWDDVADKEWQVRRMEVYAAQVSAMDRAIGAVVDALDAAGRLDNTLILFLSDNGGCAEDLPPGGHDGFWDLQMIPHATRAVEPMRYGNKPHIFPGPEDTYASYGPEWANVSNTPFREYKHWVHEGGIATPLIAHWPAGLGQPGDLCRTPGQLVDLLPTILEAAGAAYPAERNGAAVPSMEGASLLPVLQGGDRSGGSVRPLYWEHEGNAAVRLGRWKLARKYPGPWELYDLLADRTETRDRAADRPELVAALAAAYEQWSRRVGVIPREQVTGDGAVDAVGIPYINP</sequence>
<evidence type="ECO:0000256" key="3">
    <source>
        <dbReference type="ARBA" id="ARBA00022801"/>
    </source>
</evidence>
<dbReference type="Gene3D" id="3.40.720.10">
    <property type="entry name" value="Alkaline Phosphatase, subunit A"/>
    <property type="match status" value="1"/>
</dbReference>
<keyword evidence="7" id="KW-1185">Reference proteome</keyword>
<dbReference type="GO" id="GO:0046872">
    <property type="term" value="F:metal ion binding"/>
    <property type="evidence" value="ECO:0007669"/>
    <property type="project" value="UniProtKB-KW"/>
</dbReference>
<accession>A0A7M1STP2</accession>
<dbReference type="FunFam" id="3.40.720.10:FF:000047">
    <property type="entry name" value="Arylsulfatase"/>
    <property type="match status" value="1"/>
</dbReference>
<proteinExistence type="inferred from homology"/>
<reference evidence="6 7" key="1">
    <citation type="submission" date="2020-10" db="EMBL/GenBank/DDBJ databases">
        <title>Haloactinobacterium sp. RN3S43, a bacterium isolated from saline soil.</title>
        <authorList>
            <person name="Sun J.-Q."/>
        </authorList>
    </citation>
    <scope>NUCLEOTIDE SEQUENCE [LARGE SCALE GENOMIC DNA]</scope>
    <source>
        <strain evidence="6 7">RN3S43</strain>
    </source>
</reference>
<dbReference type="Proteomes" id="UP000593758">
    <property type="component" value="Chromosome"/>
</dbReference>
<evidence type="ECO:0000256" key="4">
    <source>
        <dbReference type="ARBA" id="ARBA00022837"/>
    </source>
</evidence>
<name>A0A7M1STP2_9MICO</name>
<dbReference type="EMBL" id="CP063169">
    <property type="protein sequence ID" value="QOR70142.1"/>
    <property type="molecule type" value="Genomic_DNA"/>
</dbReference>
<evidence type="ECO:0000313" key="6">
    <source>
        <dbReference type="EMBL" id="QOR70142.1"/>
    </source>
</evidence>
<dbReference type="InterPro" id="IPR050738">
    <property type="entry name" value="Sulfatase"/>
</dbReference>
<gene>
    <name evidence="6" type="ORF">IM660_16165</name>
</gene>
<keyword evidence="3" id="KW-0378">Hydrolase</keyword>
<comment type="similarity">
    <text evidence="1">Belongs to the sulfatase family.</text>
</comment>
<evidence type="ECO:0000313" key="7">
    <source>
        <dbReference type="Proteomes" id="UP000593758"/>
    </source>
</evidence>
<protein>
    <submittedName>
        <fullName evidence="6">Arylsulfatase</fullName>
    </submittedName>
</protein>
<evidence type="ECO:0000256" key="2">
    <source>
        <dbReference type="ARBA" id="ARBA00022723"/>
    </source>
</evidence>